<feature type="transmembrane region" description="Helical" evidence="15">
    <location>
        <begin position="363"/>
        <end position="386"/>
    </location>
</feature>
<dbReference type="PRINTS" id="PR01433">
    <property type="entry name" value="POLYCYSTIN2"/>
</dbReference>
<keyword evidence="6 15" id="KW-1133">Transmembrane helix</keyword>
<comment type="subcellular location">
    <subcellularLocation>
        <location evidence="1">Cell projection</location>
        <location evidence="1">Cilium membrane</location>
        <topology evidence="1">Multi-pass membrane protein</topology>
    </subcellularLocation>
</comment>
<keyword evidence="13" id="KW-0407">Ion channel</keyword>
<reference evidence="18 19" key="1">
    <citation type="submission" date="2019-09" db="EMBL/GenBank/DDBJ databases">
        <title>Bird 10,000 Genomes (B10K) Project - Family phase.</title>
        <authorList>
            <person name="Zhang G."/>
        </authorList>
    </citation>
    <scope>NUCLEOTIDE SEQUENCE [LARGE SCALE GENOMIC DNA]</scope>
    <source>
        <strain evidence="18">B10K-DU-027-49</strain>
        <tissue evidence="18">Muscle</tissue>
    </source>
</reference>
<evidence type="ECO:0000259" key="17">
    <source>
        <dbReference type="Pfam" id="PF20519"/>
    </source>
</evidence>
<dbReference type="InterPro" id="IPR046791">
    <property type="entry name" value="Polycystin_dom"/>
</dbReference>
<evidence type="ECO:0000313" key="19">
    <source>
        <dbReference type="Proteomes" id="UP000522270"/>
    </source>
</evidence>
<dbReference type="InterPro" id="IPR051223">
    <property type="entry name" value="Polycystin"/>
</dbReference>
<evidence type="ECO:0000256" key="15">
    <source>
        <dbReference type="SAM" id="Phobius"/>
    </source>
</evidence>
<evidence type="ECO:0000256" key="12">
    <source>
        <dbReference type="ARBA" id="ARBA00023273"/>
    </source>
</evidence>
<dbReference type="OrthoDB" id="444119at2759"/>
<evidence type="ECO:0000256" key="4">
    <source>
        <dbReference type="ARBA" id="ARBA00022475"/>
    </source>
</evidence>
<proteinExistence type="inferred from homology"/>
<dbReference type="InterPro" id="IPR027359">
    <property type="entry name" value="Volt_channel_dom_sf"/>
</dbReference>
<keyword evidence="12" id="KW-0966">Cell projection</keyword>
<evidence type="ECO:0000256" key="7">
    <source>
        <dbReference type="ARBA" id="ARBA00023054"/>
    </source>
</evidence>
<feature type="transmembrane region" description="Helical" evidence="15">
    <location>
        <begin position="39"/>
        <end position="64"/>
    </location>
</feature>
<feature type="disulfide bond" evidence="14">
    <location>
        <begin position="146"/>
        <end position="159"/>
    </location>
</feature>
<evidence type="ECO:0000256" key="5">
    <source>
        <dbReference type="ARBA" id="ARBA00022692"/>
    </source>
</evidence>
<dbReference type="PANTHER" id="PTHR10877">
    <property type="entry name" value="POLYCYSTIN FAMILY MEMBER"/>
    <property type="match status" value="1"/>
</dbReference>
<dbReference type="Proteomes" id="UP000522270">
    <property type="component" value="Unassembled WGS sequence"/>
</dbReference>
<keyword evidence="7" id="KW-0175">Coiled coil</keyword>
<evidence type="ECO:0000256" key="11">
    <source>
        <dbReference type="ARBA" id="ARBA00023180"/>
    </source>
</evidence>
<dbReference type="FunFam" id="1.10.287.70:FF:000055">
    <property type="entry name" value="Polycystic kidney disease 2-like 1"/>
    <property type="match status" value="1"/>
</dbReference>
<comment type="caution">
    <text evidence="18">The sequence shown here is derived from an EMBL/GenBank/DDBJ whole genome shotgun (WGS) entry which is preliminary data.</text>
</comment>
<evidence type="ECO:0000256" key="1">
    <source>
        <dbReference type="ARBA" id="ARBA00004272"/>
    </source>
</evidence>
<keyword evidence="4" id="KW-1003">Cell membrane</keyword>
<feature type="domain" description="Polycystin cation channel PKD1/PKD2" evidence="16">
    <location>
        <begin position="278"/>
        <end position="502"/>
    </location>
</feature>
<feature type="transmembrane region" description="Helical" evidence="15">
    <location>
        <begin position="412"/>
        <end position="434"/>
    </location>
</feature>
<dbReference type="InterPro" id="IPR013122">
    <property type="entry name" value="PKD1_2_channel"/>
</dbReference>
<dbReference type="EMBL" id="VYZE01000149">
    <property type="protein sequence ID" value="NWU64101.1"/>
    <property type="molecule type" value="Genomic_DNA"/>
</dbReference>
<name>A0A7K5YFD8_9AVES</name>
<keyword evidence="5 15" id="KW-0812">Transmembrane</keyword>
<feature type="domain" description="Polycystin" evidence="17">
    <location>
        <begin position="83"/>
        <end position="277"/>
    </location>
</feature>
<accession>A0A7K5YFD8</accession>
<feature type="non-terminal residue" evidence="18">
    <location>
        <position position="539"/>
    </location>
</feature>
<evidence type="ECO:0000313" key="18">
    <source>
        <dbReference type="EMBL" id="NWU64101.1"/>
    </source>
</evidence>
<dbReference type="InterPro" id="IPR003915">
    <property type="entry name" value="PKD_2"/>
</dbReference>
<keyword evidence="11" id="KW-0325">Glycoprotein</keyword>
<evidence type="ECO:0000256" key="9">
    <source>
        <dbReference type="ARBA" id="ARBA00023136"/>
    </source>
</evidence>
<dbReference type="Pfam" id="PF08016">
    <property type="entry name" value="PKD_channel"/>
    <property type="match status" value="1"/>
</dbReference>
<evidence type="ECO:0000259" key="16">
    <source>
        <dbReference type="Pfam" id="PF08016"/>
    </source>
</evidence>
<sequence>SPPGVGVCALTALCPRAGAVKPWVSWSRELELKTTLRELVIYVIFLADLCILTFSMVSTDMFYLNKVMSRLFLEPSDDSDGSGFESIRSRADFWRFAEGRLLDGLYWDKWYNNMTLTLQNNSHIYYENLLLGVAQIRQLKVRNNTCSIYPSFHSFLEDCYSKYHYQAEDRSEFGPKNESEWKYTSTPSFSLWYWGSMGWYSSGGYMFTLPKSKQESLEKLEFLRENSWLTRGTRVVFIDFSTYNANVNLFCIIRLVVEFPATGSALTSSHIYSVKLLRYITYYDYFLAACEIIFCLFIILFITQEVTQIAKLKKEYFRSAWNWLDLVLLVVSILAIAFNIYRTVEVSLLMEELLSDAHVYPDFYFLAFWQVLYNNMMAVNMFIAWMKIFKYVSFNKTMTQLSSTLSRCAKDIIGFAIMFFIVFFAYAQLGYLVFGSQVEEFSSFQNCIYTQFRIVVGDFNFETIEAADRVLGPIYFITFIFFVLFILLNVFLAILIDTYSEVKADFQVIPSQGLQLRELFRRSCNKALVKLKLKKPEAD</sequence>
<evidence type="ECO:0000256" key="8">
    <source>
        <dbReference type="ARBA" id="ARBA00023065"/>
    </source>
</evidence>
<dbReference type="GO" id="GO:0060170">
    <property type="term" value="C:ciliary membrane"/>
    <property type="evidence" value="ECO:0007669"/>
    <property type="project" value="UniProtKB-SubCell"/>
</dbReference>
<evidence type="ECO:0000256" key="3">
    <source>
        <dbReference type="ARBA" id="ARBA00022448"/>
    </source>
</evidence>
<dbReference type="Pfam" id="PF20519">
    <property type="entry name" value="Polycystin_dom"/>
    <property type="match status" value="1"/>
</dbReference>
<evidence type="ECO:0000256" key="13">
    <source>
        <dbReference type="ARBA" id="ARBA00023303"/>
    </source>
</evidence>
<keyword evidence="19" id="KW-1185">Reference proteome</keyword>
<dbReference type="AlphaFoldDB" id="A0A7K5YFD8"/>
<dbReference type="Gene3D" id="1.10.287.70">
    <property type="match status" value="1"/>
</dbReference>
<dbReference type="GO" id="GO:0005509">
    <property type="term" value="F:calcium ion binding"/>
    <property type="evidence" value="ECO:0007669"/>
    <property type="project" value="InterPro"/>
</dbReference>
<dbReference type="GO" id="GO:0050982">
    <property type="term" value="P:detection of mechanical stimulus"/>
    <property type="evidence" value="ECO:0007669"/>
    <property type="project" value="TreeGrafter"/>
</dbReference>
<feature type="transmembrane region" description="Helical" evidence="15">
    <location>
        <begin position="323"/>
        <end position="343"/>
    </location>
</feature>
<protein>
    <submittedName>
        <fullName evidence="18">PK2L2 protein</fullName>
    </submittedName>
</protein>
<feature type="transmembrane region" description="Helical" evidence="15">
    <location>
        <begin position="282"/>
        <end position="302"/>
    </location>
</feature>
<evidence type="ECO:0000256" key="6">
    <source>
        <dbReference type="ARBA" id="ARBA00022989"/>
    </source>
</evidence>
<evidence type="ECO:0000256" key="10">
    <source>
        <dbReference type="ARBA" id="ARBA00023157"/>
    </source>
</evidence>
<feature type="transmembrane region" description="Helical" evidence="15">
    <location>
        <begin position="474"/>
        <end position="496"/>
    </location>
</feature>
<keyword evidence="3" id="KW-0813">Transport</keyword>
<organism evidence="18 19">
    <name type="scientific">Pterocles burchelli</name>
    <dbReference type="NCBI Taxonomy" id="2585816"/>
    <lineage>
        <taxon>Eukaryota</taxon>
        <taxon>Metazoa</taxon>
        <taxon>Chordata</taxon>
        <taxon>Craniata</taxon>
        <taxon>Vertebrata</taxon>
        <taxon>Euteleostomi</taxon>
        <taxon>Archelosauria</taxon>
        <taxon>Archosauria</taxon>
        <taxon>Dinosauria</taxon>
        <taxon>Saurischia</taxon>
        <taxon>Theropoda</taxon>
        <taxon>Coelurosauria</taxon>
        <taxon>Aves</taxon>
        <taxon>Neognathae</taxon>
        <taxon>Neoaves</taxon>
        <taxon>Columbimorphae</taxon>
        <taxon>Pterocliformes</taxon>
        <taxon>Pteroclidae</taxon>
        <taxon>Pterocles</taxon>
    </lineage>
</organism>
<evidence type="ECO:0000256" key="2">
    <source>
        <dbReference type="ARBA" id="ARBA00007200"/>
    </source>
</evidence>
<comment type="similarity">
    <text evidence="2">Belongs to the polycystin family.</text>
</comment>
<keyword evidence="9 15" id="KW-0472">Membrane</keyword>
<feature type="non-terminal residue" evidence="18">
    <location>
        <position position="1"/>
    </location>
</feature>
<dbReference type="Gene3D" id="1.20.120.350">
    <property type="entry name" value="Voltage-gated potassium channels. Chain C"/>
    <property type="match status" value="1"/>
</dbReference>
<dbReference type="GO" id="GO:0005262">
    <property type="term" value="F:calcium channel activity"/>
    <property type="evidence" value="ECO:0007669"/>
    <property type="project" value="TreeGrafter"/>
</dbReference>
<evidence type="ECO:0000256" key="14">
    <source>
        <dbReference type="PIRSR" id="PIRSR603915-2"/>
    </source>
</evidence>
<keyword evidence="8" id="KW-0406">Ion transport</keyword>
<keyword evidence="10" id="KW-1015">Disulfide bond</keyword>
<gene>
    <name evidence="18" type="primary">Pkd2l2</name>
    <name evidence="18" type="ORF">PTEBUR_R10701</name>
</gene>
<dbReference type="PANTHER" id="PTHR10877:SF47">
    <property type="entry name" value="POLYCYSTIN-2-LIKE PROTEIN 2"/>
    <property type="match status" value="1"/>
</dbReference>